<keyword evidence="10" id="KW-1185">Reference proteome</keyword>
<comment type="function">
    <text evidence="7">Pyrophosphatase that catalyzes the hydrolysis of nucleoside triphosphates to their monophosphate derivatives, with a high preference for the non-canonical purine nucleotides XTP (xanthosine triphosphate), dITP (deoxyinosine triphosphate) and ITP. Seems to function as a house-cleaning enzyme that removes non-canonical purine nucleotides from the nucleotide pool, thus preventing their incorporation into DNA/RNA and avoiding chromosomal lesions.</text>
</comment>
<name>A0A1Y2MPF2_PSEAH</name>
<evidence type="ECO:0000256" key="8">
    <source>
        <dbReference type="SAM" id="MobiDB-lite"/>
    </source>
</evidence>
<keyword evidence="5 7" id="KW-0460">Magnesium</keyword>
<feature type="region of interest" description="Disordered" evidence="8">
    <location>
        <begin position="137"/>
        <end position="196"/>
    </location>
</feature>
<dbReference type="GO" id="GO:0009146">
    <property type="term" value="P:purine nucleoside triphosphate catabolic process"/>
    <property type="evidence" value="ECO:0007669"/>
    <property type="project" value="UniProtKB-UniRule"/>
</dbReference>
<dbReference type="Pfam" id="PF01725">
    <property type="entry name" value="Ham1p_like"/>
    <property type="match status" value="2"/>
</dbReference>
<dbReference type="GO" id="GO:0035870">
    <property type="term" value="F:dITP diphosphatase activity"/>
    <property type="evidence" value="ECO:0007669"/>
    <property type="project" value="UniProtKB-UniRule"/>
</dbReference>
<evidence type="ECO:0000256" key="1">
    <source>
        <dbReference type="ARBA" id="ARBA00008023"/>
    </source>
</evidence>
<feature type="binding site" evidence="7">
    <location>
        <begin position="244"/>
        <end position="245"/>
    </location>
    <ligand>
        <name>substrate</name>
    </ligand>
</feature>
<dbReference type="GO" id="GO:0046872">
    <property type="term" value="F:metal ion binding"/>
    <property type="evidence" value="ECO:0007669"/>
    <property type="project" value="UniProtKB-KW"/>
</dbReference>
<protein>
    <recommendedName>
        <fullName evidence="7">dITP/XTP pyrophosphatase</fullName>
        <ecNumber evidence="7">3.6.1.66</ecNumber>
    </recommendedName>
    <alternativeName>
        <fullName evidence="7">Non-canonical purine NTP pyrophosphatase</fullName>
    </alternativeName>
    <alternativeName>
        <fullName evidence="7">Non-standard purine NTP pyrophosphatase</fullName>
    </alternativeName>
    <alternativeName>
        <fullName evidence="7">Nucleoside-triphosphate diphosphatase</fullName>
    </alternativeName>
    <alternativeName>
        <fullName evidence="7">Nucleoside-triphosphate pyrophosphatase</fullName>
        <shortName evidence="7">NTPase</shortName>
    </alternativeName>
</protein>
<organism evidence="9 10">
    <name type="scientific">Pseudonocardia autotrophica</name>
    <name type="common">Amycolata autotrophica</name>
    <name type="synonym">Nocardia autotrophica</name>
    <dbReference type="NCBI Taxonomy" id="2074"/>
    <lineage>
        <taxon>Bacteria</taxon>
        <taxon>Bacillati</taxon>
        <taxon>Actinomycetota</taxon>
        <taxon>Actinomycetes</taxon>
        <taxon>Pseudonocardiales</taxon>
        <taxon>Pseudonocardiaceae</taxon>
        <taxon>Pseudonocardia</taxon>
    </lineage>
</organism>
<dbReference type="GO" id="GO:0000166">
    <property type="term" value="F:nucleotide binding"/>
    <property type="evidence" value="ECO:0007669"/>
    <property type="project" value="UniProtKB-KW"/>
</dbReference>
<dbReference type="STRING" id="2074.BG845_05335"/>
<dbReference type="SUPFAM" id="SSF52972">
    <property type="entry name" value="ITPase-like"/>
    <property type="match status" value="2"/>
</dbReference>
<feature type="binding site" evidence="7">
    <location>
        <position position="73"/>
    </location>
    <ligand>
        <name>Mg(2+)</name>
        <dbReference type="ChEBI" id="CHEBI:18420"/>
    </ligand>
</feature>
<comment type="cofactor">
    <cofactor evidence="7">
        <name>Mg(2+)</name>
        <dbReference type="ChEBI" id="CHEBI:18420"/>
    </cofactor>
    <text evidence="7">Binds 1 Mg(2+) ion per subunit.</text>
</comment>
<proteinExistence type="inferred from homology"/>
<dbReference type="AlphaFoldDB" id="A0A1Y2MPF2"/>
<comment type="catalytic activity">
    <reaction evidence="7">
        <text>dITP + H2O = dIMP + diphosphate + H(+)</text>
        <dbReference type="Rhea" id="RHEA:28342"/>
        <dbReference type="ChEBI" id="CHEBI:15377"/>
        <dbReference type="ChEBI" id="CHEBI:15378"/>
        <dbReference type="ChEBI" id="CHEBI:33019"/>
        <dbReference type="ChEBI" id="CHEBI:61194"/>
        <dbReference type="ChEBI" id="CHEBI:61382"/>
        <dbReference type="EC" id="3.6.1.66"/>
    </reaction>
</comment>
<accession>A0A1Y2MPF2</accession>
<dbReference type="CDD" id="cd00515">
    <property type="entry name" value="HAM1"/>
    <property type="match status" value="1"/>
</dbReference>
<comment type="caution">
    <text evidence="7">Lacks conserved residue(s) required for the propagation of feature annotation.</text>
</comment>
<dbReference type="GO" id="GO:0009117">
    <property type="term" value="P:nucleotide metabolic process"/>
    <property type="evidence" value="ECO:0007669"/>
    <property type="project" value="UniProtKB-KW"/>
</dbReference>
<dbReference type="GO" id="GO:0017111">
    <property type="term" value="F:ribonucleoside triphosphate phosphatase activity"/>
    <property type="evidence" value="ECO:0007669"/>
    <property type="project" value="InterPro"/>
</dbReference>
<keyword evidence="6 7" id="KW-0546">Nucleotide metabolism</keyword>
<keyword evidence="2 7" id="KW-0479">Metal-binding</keyword>
<dbReference type="InterPro" id="IPR020922">
    <property type="entry name" value="dITP/XTP_pyrophosphatase"/>
</dbReference>
<sequence length="260" mass="26004">MTRVLLATRNAKKLVELRRIVDAAGLDGIEILGLADVDEFPEAPETGATFAENALAKARDAALATGLPAIADDSGITVDALNGMPGIFSARWAGRHGDDEANLRLLLGQTEDVPDERRGAAFVCAAALVTPDGAAAPLLPEGGAGPDSAGPDSAGPDSAGPDSSGPGSAGQDSSGPGSGGPGSGGPGTGDGVPGRIVVHGTWRGTLLRAPRGDNGFGYDPIFAPEGENRSSAELSAQEKDGASHRGLALRVLVPHLRAGL</sequence>
<dbReference type="Gene3D" id="3.90.950.10">
    <property type="match status" value="1"/>
</dbReference>
<comment type="similarity">
    <text evidence="1 7">Belongs to the HAM1 NTPase family.</text>
</comment>
<dbReference type="GO" id="GO:0036220">
    <property type="term" value="F:ITP diphosphatase activity"/>
    <property type="evidence" value="ECO:0007669"/>
    <property type="project" value="UniProtKB-UniRule"/>
</dbReference>
<feature type="binding site" evidence="7">
    <location>
        <position position="74"/>
    </location>
    <ligand>
        <name>substrate</name>
    </ligand>
</feature>
<feature type="active site" description="Proton acceptor" evidence="7">
    <location>
        <position position="73"/>
    </location>
</feature>
<dbReference type="OrthoDB" id="9807456at2"/>
<comment type="caution">
    <text evidence="9">The sequence shown here is derived from an EMBL/GenBank/DDBJ whole genome shotgun (WGS) entry which is preliminary data.</text>
</comment>
<evidence type="ECO:0000256" key="2">
    <source>
        <dbReference type="ARBA" id="ARBA00022723"/>
    </source>
</evidence>
<gene>
    <name evidence="9" type="primary">rdgB</name>
    <name evidence="9" type="ORF">BG845_05335</name>
</gene>
<comment type="catalytic activity">
    <reaction evidence="7">
        <text>XTP + H2O = XMP + diphosphate + H(+)</text>
        <dbReference type="Rhea" id="RHEA:28610"/>
        <dbReference type="ChEBI" id="CHEBI:15377"/>
        <dbReference type="ChEBI" id="CHEBI:15378"/>
        <dbReference type="ChEBI" id="CHEBI:33019"/>
        <dbReference type="ChEBI" id="CHEBI:57464"/>
        <dbReference type="ChEBI" id="CHEBI:61314"/>
        <dbReference type="EC" id="3.6.1.66"/>
    </reaction>
</comment>
<dbReference type="GO" id="GO:0036222">
    <property type="term" value="F:XTP diphosphatase activity"/>
    <property type="evidence" value="ECO:0007669"/>
    <property type="project" value="UniProtKB-UniRule"/>
</dbReference>
<evidence type="ECO:0000256" key="4">
    <source>
        <dbReference type="ARBA" id="ARBA00022801"/>
    </source>
</evidence>
<feature type="binding site" evidence="7">
    <location>
        <begin position="8"/>
        <end position="13"/>
    </location>
    <ligand>
        <name>substrate</name>
    </ligand>
</feature>
<reference evidence="9 10" key="1">
    <citation type="submission" date="2016-09" db="EMBL/GenBank/DDBJ databases">
        <title>Pseudonocardia autotrophica DSM535, a candidate organism with high potential of specific P450 cytochromes.</title>
        <authorList>
            <person name="Grumaz C."/>
            <person name="Vainshtein Y."/>
            <person name="Kirstahler P."/>
            <person name="Sohn K."/>
        </authorList>
    </citation>
    <scope>NUCLEOTIDE SEQUENCE [LARGE SCALE GENOMIC DNA]</scope>
    <source>
        <strain evidence="9 10">DSM 535</strain>
    </source>
</reference>
<evidence type="ECO:0000313" key="10">
    <source>
        <dbReference type="Proteomes" id="UP000194360"/>
    </source>
</evidence>
<comment type="catalytic activity">
    <reaction evidence="7">
        <text>ITP + H2O = IMP + diphosphate + H(+)</text>
        <dbReference type="Rhea" id="RHEA:29399"/>
        <dbReference type="ChEBI" id="CHEBI:15377"/>
        <dbReference type="ChEBI" id="CHEBI:15378"/>
        <dbReference type="ChEBI" id="CHEBI:33019"/>
        <dbReference type="ChEBI" id="CHEBI:58053"/>
        <dbReference type="ChEBI" id="CHEBI:61402"/>
        <dbReference type="EC" id="3.6.1.66"/>
    </reaction>
</comment>
<feature type="compositionally biased region" description="Basic and acidic residues" evidence="8">
    <location>
        <begin position="226"/>
        <end position="243"/>
    </location>
</feature>
<keyword evidence="4 7" id="KW-0378">Hydrolase</keyword>
<dbReference type="InterPro" id="IPR029001">
    <property type="entry name" value="ITPase-like_fam"/>
</dbReference>
<feature type="compositionally biased region" description="Low complexity" evidence="8">
    <location>
        <begin position="137"/>
        <end position="175"/>
    </location>
</feature>
<dbReference type="HAMAP" id="MF_01405">
    <property type="entry name" value="Non_canon_purine_NTPase"/>
    <property type="match status" value="1"/>
</dbReference>
<evidence type="ECO:0000256" key="6">
    <source>
        <dbReference type="ARBA" id="ARBA00023080"/>
    </source>
</evidence>
<evidence type="ECO:0000256" key="7">
    <source>
        <dbReference type="HAMAP-Rule" id="MF_01405"/>
    </source>
</evidence>
<evidence type="ECO:0000256" key="5">
    <source>
        <dbReference type="ARBA" id="ARBA00022842"/>
    </source>
</evidence>
<dbReference type="Proteomes" id="UP000194360">
    <property type="component" value="Unassembled WGS sequence"/>
</dbReference>
<dbReference type="EC" id="3.6.1.66" evidence="7"/>
<dbReference type="RefSeq" id="WP_085915466.1">
    <property type="nucleotide sequence ID" value="NZ_AP018920.1"/>
</dbReference>
<feature type="region of interest" description="Disordered" evidence="8">
    <location>
        <begin position="221"/>
        <end position="243"/>
    </location>
</feature>
<feature type="binding site" evidence="7">
    <location>
        <position position="239"/>
    </location>
    <ligand>
        <name>substrate</name>
    </ligand>
</feature>
<dbReference type="EMBL" id="MIGB01000038">
    <property type="protein sequence ID" value="OSY36567.1"/>
    <property type="molecule type" value="Genomic_DNA"/>
</dbReference>
<evidence type="ECO:0000313" key="9">
    <source>
        <dbReference type="EMBL" id="OSY36567.1"/>
    </source>
</evidence>
<keyword evidence="3 7" id="KW-0547">Nucleotide-binding</keyword>
<evidence type="ECO:0000256" key="3">
    <source>
        <dbReference type="ARBA" id="ARBA00022741"/>
    </source>
</evidence>
<dbReference type="InterPro" id="IPR002637">
    <property type="entry name" value="RdgB/HAM1"/>
</dbReference>
<comment type="subunit">
    <text evidence="7">Homodimer.</text>
</comment>
<dbReference type="GO" id="GO:0005829">
    <property type="term" value="C:cytosol"/>
    <property type="evidence" value="ECO:0007669"/>
    <property type="project" value="TreeGrafter"/>
</dbReference>
<feature type="compositionally biased region" description="Gly residues" evidence="8">
    <location>
        <begin position="176"/>
        <end position="192"/>
    </location>
</feature>
<feature type="binding site" evidence="7">
    <location>
        <begin position="216"/>
        <end position="219"/>
    </location>
    <ligand>
        <name>substrate</name>
    </ligand>
</feature>
<dbReference type="PANTHER" id="PTHR11067">
    <property type="entry name" value="INOSINE TRIPHOSPHATE PYROPHOSPHATASE/HAM1 PROTEIN"/>
    <property type="match status" value="1"/>
</dbReference>
<dbReference type="PANTHER" id="PTHR11067:SF9">
    <property type="entry name" value="INOSINE TRIPHOSPHATE PYROPHOSPHATASE"/>
    <property type="match status" value="1"/>
</dbReference>